<dbReference type="RefSeq" id="WP_046277214.1">
    <property type="nucleotide sequence ID" value="NZ_LATL02000181.1"/>
</dbReference>
<dbReference type="Pfam" id="PF09651">
    <property type="entry name" value="Cas_APE2256"/>
    <property type="match status" value="1"/>
</dbReference>
<evidence type="ECO:0000259" key="1">
    <source>
        <dbReference type="Pfam" id="PF09651"/>
    </source>
</evidence>
<dbReference type="CDD" id="cd09742">
    <property type="entry name" value="Csm6_III-A"/>
    <property type="match status" value="1"/>
</dbReference>
<sequence length="382" mass="43945">MPQLIISTVGTSLLTNQIDRDYDPSSWLERLNEAANYTVEEMEYYPDVQNILETLKQRVEDKLYNEDTEDDEIREISAELNGIYGIYEYTEKNPQDQHWLITTDTAQGKIAANIVERFLKLKLKGMTVEVYAPEELSTKSTGKFKRGIDQLLEQFQKTLPEFKRYGYEIKFNLVGGFKALQGYLNTIGMFYADEIIYIFEGANSEVIKIPRLPINIDETVIKPYTLEIALMVAGVEFNRSELGGIQEALIFEVDGEVILSNWGNLIWDQKKTELLSGELLTFPKLRYERSFVQDYQRVSDNKERAKLQETLAKVSKLLSQSKNGVQALKGDGGVQLETYKNTNIDHFRVNLSMRVSCKFVDGENLSLRHYGTHDHVERSEQV</sequence>
<evidence type="ECO:0000313" key="2">
    <source>
        <dbReference type="EMBL" id="KKD39305.1"/>
    </source>
</evidence>
<protein>
    <submittedName>
        <fullName evidence="2">CRISPR-associated protein</fullName>
    </submittedName>
</protein>
<name>A0A0F5YM97_9CYAN</name>
<dbReference type="AlphaFoldDB" id="A0A0F5YM97"/>
<dbReference type="Proteomes" id="UP000033607">
    <property type="component" value="Unassembled WGS sequence"/>
</dbReference>
<dbReference type="OrthoDB" id="9772362at2"/>
<reference evidence="2" key="1">
    <citation type="submission" date="2015-06" db="EMBL/GenBank/DDBJ databases">
        <title>Draft genome assembly of filamentous brackish cyanobacterium Limnoraphis robusta strain CS-951.</title>
        <authorList>
            <person name="Willis A."/>
            <person name="Parks M."/>
            <person name="Burford M.A."/>
        </authorList>
    </citation>
    <scope>NUCLEOTIDE SEQUENCE [LARGE SCALE GENOMIC DNA]</scope>
    <source>
        <strain evidence="2">CS-951</strain>
    </source>
</reference>
<gene>
    <name evidence="2" type="ORF">WN50_04000</name>
</gene>
<dbReference type="PATRIC" id="fig|1637645.4.peg.3591"/>
<accession>A0A0F5YM97</accession>
<evidence type="ECO:0000313" key="3">
    <source>
        <dbReference type="Proteomes" id="UP000033607"/>
    </source>
</evidence>
<comment type="caution">
    <text evidence="2">The sequence shown here is derived from an EMBL/GenBank/DDBJ whole genome shotgun (WGS) entry which is preliminary data.</text>
</comment>
<dbReference type="InterPro" id="IPR013442">
    <property type="entry name" value="SSO1393-like"/>
</dbReference>
<dbReference type="NCBIfam" id="TIGR02619">
    <property type="entry name" value="putative CRISPR-associated protein, APE2256 family"/>
    <property type="match status" value="1"/>
</dbReference>
<dbReference type="Gene3D" id="3.40.50.10770">
    <property type="entry name" value="Hypothetical protein VC1899 like domain (Restriction endonuclease-like)"/>
    <property type="match status" value="1"/>
</dbReference>
<feature type="domain" description="CRISPR system ring nuclease SSO1393-like" evidence="1">
    <location>
        <begin position="75"/>
        <end position="212"/>
    </location>
</feature>
<proteinExistence type="predicted"/>
<dbReference type="EMBL" id="LATL02000181">
    <property type="protein sequence ID" value="KKD39305.1"/>
    <property type="molecule type" value="Genomic_DNA"/>
</dbReference>
<organism evidence="2 3">
    <name type="scientific">Limnoraphis robusta CS-951</name>
    <dbReference type="NCBI Taxonomy" id="1637645"/>
    <lineage>
        <taxon>Bacteria</taxon>
        <taxon>Bacillati</taxon>
        <taxon>Cyanobacteriota</taxon>
        <taxon>Cyanophyceae</taxon>
        <taxon>Oscillatoriophycideae</taxon>
        <taxon>Oscillatoriales</taxon>
        <taxon>Sirenicapillariaceae</taxon>
        <taxon>Limnoraphis</taxon>
    </lineage>
</organism>
<dbReference type="Gene3D" id="1.10.196.30">
    <property type="match status" value="1"/>
</dbReference>